<dbReference type="EMBL" id="MG023127">
    <property type="protein sequence ID" value="AUF34967.1"/>
    <property type="molecule type" value="Genomic_DNA"/>
</dbReference>
<proteinExistence type="predicted"/>
<accession>A0A2H4YQ26</accession>
<sequence length="132" mass="14688">MRYRITFTNIETDKQLEVAITVRPNNTTDNVMESIREAPSCVYKAILGTEASGQNNKISSGYASVAKARGVSKARVNIDSDFQALVTANPALVPILSIYMINQDTATSAQMRVRVDFLYYAEFSDRKLQLQS</sequence>
<organism evidence="1">
    <name type="scientific">uncultured virus</name>
    <dbReference type="NCBI Taxonomy" id="340016"/>
    <lineage>
        <taxon>Viruses</taxon>
        <taxon>environmental samples</taxon>
    </lineage>
</organism>
<reference evidence="1" key="1">
    <citation type="journal article" date="2017" name="Viruses">
        <title>Distribution and Inferred Evolutionary Characteristics of a Chimeric ssDNA Virus Associated with Intertidal Marine Isopods.</title>
        <authorList>
            <person name="Bistolas K.S.I."/>
            <person name="Besemer R.M."/>
            <person name="Rudstam L.G."/>
            <person name="Hewson I."/>
        </authorList>
    </citation>
    <scope>NUCLEOTIDE SEQUENCE</scope>
    <source>
        <strain evidence="1">GOaV177</strain>
    </source>
</reference>
<evidence type="ECO:0000313" key="1">
    <source>
        <dbReference type="EMBL" id="AUF34967.1"/>
    </source>
</evidence>
<protein>
    <submittedName>
        <fullName evidence="1">Putative capsid protein</fullName>
    </submittedName>
</protein>
<name>A0A2H4YQ26_9VIRU</name>